<reference evidence="2" key="1">
    <citation type="journal article" date="2022" name="Int. J. Mol. Sci.">
        <title>Draft Genome of Tanacetum Coccineum: Genomic Comparison of Closely Related Tanacetum-Family Plants.</title>
        <authorList>
            <person name="Yamashiro T."/>
            <person name="Shiraishi A."/>
            <person name="Nakayama K."/>
            <person name="Satake H."/>
        </authorList>
    </citation>
    <scope>NUCLEOTIDE SEQUENCE</scope>
</reference>
<protein>
    <submittedName>
        <fullName evidence="2">Ribonuclease H-like domain-containing protein</fullName>
    </submittedName>
</protein>
<sequence length="262" mass="29827">MINWILLGHTPGLSLIWEVIQKGNGLVQVSTDTNGQIRVLPPKPTKEILARERERKARTTLLMSIPEDHLAKFQKITDAKDMWEAIFSGNDESKKMQKYILKKQFESFSVSPLKMPIKSFLGIYLLPGPKVFESDVKGSTASSSSTQNVAFVSSESTSSTNDVDEFDLEEMDLKWQVAMISMRLKKFNKKTGRKLHFDAKEPVGFDKTKVECFNCHNIGYFAKECRSKGNQEGIRRDTRNTRYKAKDNGRRPGKQEEPKALC</sequence>
<name>A0ABQ5J223_9ASTR</name>
<comment type="caution">
    <text evidence="2">The sequence shown here is derived from an EMBL/GenBank/DDBJ whole genome shotgun (WGS) entry which is preliminary data.</text>
</comment>
<proteinExistence type="predicted"/>
<evidence type="ECO:0000313" key="3">
    <source>
        <dbReference type="Proteomes" id="UP001151760"/>
    </source>
</evidence>
<evidence type="ECO:0000256" key="1">
    <source>
        <dbReference type="SAM" id="MobiDB-lite"/>
    </source>
</evidence>
<dbReference type="EMBL" id="BQNB010021329">
    <property type="protein sequence ID" value="GJU05234.1"/>
    <property type="molecule type" value="Genomic_DNA"/>
</dbReference>
<organism evidence="2 3">
    <name type="scientific">Tanacetum coccineum</name>
    <dbReference type="NCBI Taxonomy" id="301880"/>
    <lineage>
        <taxon>Eukaryota</taxon>
        <taxon>Viridiplantae</taxon>
        <taxon>Streptophyta</taxon>
        <taxon>Embryophyta</taxon>
        <taxon>Tracheophyta</taxon>
        <taxon>Spermatophyta</taxon>
        <taxon>Magnoliopsida</taxon>
        <taxon>eudicotyledons</taxon>
        <taxon>Gunneridae</taxon>
        <taxon>Pentapetalae</taxon>
        <taxon>asterids</taxon>
        <taxon>campanulids</taxon>
        <taxon>Asterales</taxon>
        <taxon>Asteraceae</taxon>
        <taxon>Asteroideae</taxon>
        <taxon>Anthemideae</taxon>
        <taxon>Anthemidinae</taxon>
        <taxon>Tanacetum</taxon>
    </lineage>
</organism>
<dbReference type="Pfam" id="PF14223">
    <property type="entry name" value="Retrotran_gag_2"/>
    <property type="match status" value="1"/>
</dbReference>
<dbReference type="SUPFAM" id="SSF57756">
    <property type="entry name" value="Retrovirus zinc finger-like domains"/>
    <property type="match status" value="1"/>
</dbReference>
<gene>
    <name evidence="2" type="ORF">Tco_1121664</name>
</gene>
<dbReference type="InterPro" id="IPR036875">
    <property type="entry name" value="Znf_CCHC_sf"/>
</dbReference>
<feature type="region of interest" description="Disordered" evidence="1">
    <location>
        <begin position="229"/>
        <end position="262"/>
    </location>
</feature>
<reference evidence="2" key="2">
    <citation type="submission" date="2022-01" db="EMBL/GenBank/DDBJ databases">
        <authorList>
            <person name="Yamashiro T."/>
            <person name="Shiraishi A."/>
            <person name="Satake H."/>
            <person name="Nakayama K."/>
        </authorList>
    </citation>
    <scope>NUCLEOTIDE SEQUENCE</scope>
</reference>
<keyword evidence="3" id="KW-1185">Reference proteome</keyword>
<evidence type="ECO:0000313" key="2">
    <source>
        <dbReference type="EMBL" id="GJU05234.1"/>
    </source>
</evidence>
<dbReference type="Proteomes" id="UP001151760">
    <property type="component" value="Unassembled WGS sequence"/>
</dbReference>
<accession>A0ABQ5J223</accession>